<name>A0ABZ2K3D2_9BACT</name>
<dbReference type="InterPro" id="IPR051600">
    <property type="entry name" value="Beta-PGM-like"/>
</dbReference>
<comment type="similarity">
    <text evidence="2">Belongs to the HAD-like hydrolase superfamily. CbbY/CbbZ/Gph/YieH family.</text>
</comment>
<keyword evidence="4" id="KW-0460">Magnesium</keyword>
<keyword evidence="3" id="KW-0479">Metal-binding</keyword>
<dbReference type="InterPro" id="IPR006439">
    <property type="entry name" value="HAD-SF_hydro_IA"/>
</dbReference>
<keyword evidence="7" id="KW-1185">Reference proteome</keyword>
<keyword evidence="6" id="KW-0378">Hydrolase</keyword>
<dbReference type="InterPro" id="IPR023198">
    <property type="entry name" value="PGP-like_dom2"/>
</dbReference>
<dbReference type="InterPro" id="IPR041492">
    <property type="entry name" value="HAD_2"/>
</dbReference>
<evidence type="ECO:0000256" key="4">
    <source>
        <dbReference type="ARBA" id="ARBA00022842"/>
    </source>
</evidence>
<dbReference type="SFLD" id="SFLDG01129">
    <property type="entry name" value="C1.5:_HAD__Beta-PGM__Phosphata"/>
    <property type="match status" value="1"/>
</dbReference>
<keyword evidence="5" id="KW-0119">Carbohydrate metabolism</keyword>
<reference evidence="6 7" key="1">
    <citation type="submission" date="2021-12" db="EMBL/GenBank/DDBJ databases">
        <title>Discovery of the Pendulisporaceae a myxobacterial family with distinct sporulation behavior and unique specialized metabolism.</title>
        <authorList>
            <person name="Garcia R."/>
            <person name="Popoff A."/>
            <person name="Bader C.D."/>
            <person name="Loehr J."/>
            <person name="Walesch S."/>
            <person name="Walt C."/>
            <person name="Boldt J."/>
            <person name="Bunk B."/>
            <person name="Haeckl F.J.F.P.J."/>
            <person name="Gunesch A.P."/>
            <person name="Birkelbach J."/>
            <person name="Nuebel U."/>
            <person name="Pietschmann T."/>
            <person name="Bach T."/>
            <person name="Mueller R."/>
        </authorList>
    </citation>
    <scope>NUCLEOTIDE SEQUENCE [LARGE SCALE GENOMIC DNA]</scope>
    <source>
        <strain evidence="6 7">MSr12523</strain>
    </source>
</reference>
<dbReference type="SFLD" id="SFLDS00003">
    <property type="entry name" value="Haloacid_Dehalogenase"/>
    <property type="match status" value="1"/>
</dbReference>
<accession>A0ABZ2K3D2</accession>
<dbReference type="GO" id="GO:0016787">
    <property type="term" value="F:hydrolase activity"/>
    <property type="evidence" value="ECO:0007669"/>
    <property type="project" value="UniProtKB-KW"/>
</dbReference>
<dbReference type="RefSeq" id="WP_394843810.1">
    <property type="nucleotide sequence ID" value="NZ_CP089982.1"/>
</dbReference>
<dbReference type="PANTHER" id="PTHR46193">
    <property type="entry name" value="6-PHOSPHOGLUCONATE PHOSPHATASE"/>
    <property type="match status" value="1"/>
</dbReference>
<evidence type="ECO:0000256" key="5">
    <source>
        <dbReference type="ARBA" id="ARBA00023277"/>
    </source>
</evidence>
<gene>
    <name evidence="6" type="ORF">LZC95_43015</name>
</gene>
<dbReference type="InterPro" id="IPR036412">
    <property type="entry name" value="HAD-like_sf"/>
</dbReference>
<sequence>MSKPTLLFDLDGTLVDTDPLHFQAFCAMLGECGGPEIDLAYYQTYVMGGGVREIFARLMPKHTYAEHVAFAGRKEAIFREMVAQPDVAGLEPTRGLLPLLDWAKSQKVRCGLVTNAPRENANLMLEVLGIARYFETVVIAEELAHTKPHPLPYLTGLKELGVSADTALAFEDSRSGVRAATAAGIRTVGIRSSLSDQALRDAGADYAVADFEDPVLWSELRAATGGYRQIRETSVQNGG</sequence>
<dbReference type="NCBIfam" id="TIGR01509">
    <property type="entry name" value="HAD-SF-IA-v3"/>
    <property type="match status" value="1"/>
</dbReference>
<evidence type="ECO:0000313" key="7">
    <source>
        <dbReference type="Proteomes" id="UP001379533"/>
    </source>
</evidence>
<proteinExistence type="inferred from homology"/>
<comment type="cofactor">
    <cofactor evidence="1">
        <name>Mg(2+)</name>
        <dbReference type="ChEBI" id="CHEBI:18420"/>
    </cofactor>
</comment>
<organism evidence="6 7">
    <name type="scientific">Pendulispora brunnea</name>
    <dbReference type="NCBI Taxonomy" id="2905690"/>
    <lineage>
        <taxon>Bacteria</taxon>
        <taxon>Pseudomonadati</taxon>
        <taxon>Myxococcota</taxon>
        <taxon>Myxococcia</taxon>
        <taxon>Myxococcales</taxon>
        <taxon>Sorangiineae</taxon>
        <taxon>Pendulisporaceae</taxon>
        <taxon>Pendulispora</taxon>
    </lineage>
</organism>
<dbReference type="Proteomes" id="UP001379533">
    <property type="component" value="Chromosome"/>
</dbReference>
<dbReference type="PANTHER" id="PTHR46193:SF18">
    <property type="entry name" value="HEXITOL PHOSPHATASE B"/>
    <property type="match status" value="1"/>
</dbReference>
<dbReference type="Pfam" id="PF13419">
    <property type="entry name" value="HAD_2"/>
    <property type="match status" value="1"/>
</dbReference>
<dbReference type="CDD" id="cd07505">
    <property type="entry name" value="HAD_BPGM-like"/>
    <property type="match status" value="1"/>
</dbReference>
<dbReference type="SFLD" id="SFLDG01135">
    <property type="entry name" value="C1.5.6:_HAD__Beta-PGM__Phospha"/>
    <property type="match status" value="1"/>
</dbReference>
<dbReference type="EMBL" id="CP089982">
    <property type="protein sequence ID" value="WXA93212.1"/>
    <property type="molecule type" value="Genomic_DNA"/>
</dbReference>
<evidence type="ECO:0000313" key="6">
    <source>
        <dbReference type="EMBL" id="WXA93212.1"/>
    </source>
</evidence>
<evidence type="ECO:0000256" key="2">
    <source>
        <dbReference type="ARBA" id="ARBA00006171"/>
    </source>
</evidence>
<evidence type="ECO:0000256" key="1">
    <source>
        <dbReference type="ARBA" id="ARBA00001946"/>
    </source>
</evidence>
<protein>
    <submittedName>
        <fullName evidence="6">HAD-IA family hydrolase</fullName>
    </submittedName>
</protein>
<dbReference type="SUPFAM" id="SSF56784">
    <property type="entry name" value="HAD-like"/>
    <property type="match status" value="1"/>
</dbReference>
<evidence type="ECO:0000256" key="3">
    <source>
        <dbReference type="ARBA" id="ARBA00022723"/>
    </source>
</evidence>
<dbReference type="InterPro" id="IPR023214">
    <property type="entry name" value="HAD_sf"/>
</dbReference>
<dbReference type="Gene3D" id="1.10.150.240">
    <property type="entry name" value="Putative phosphatase, domain 2"/>
    <property type="match status" value="1"/>
</dbReference>
<dbReference type="Gene3D" id="3.40.50.1000">
    <property type="entry name" value="HAD superfamily/HAD-like"/>
    <property type="match status" value="1"/>
</dbReference>